<feature type="region of interest" description="Disordered" evidence="5">
    <location>
        <begin position="185"/>
        <end position="303"/>
    </location>
</feature>
<feature type="compositionally biased region" description="Acidic residues" evidence="5">
    <location>
        <begin position="241"/>
        <end position="269"/>
    </location>
</feature>
<evidence type="ECO:0000256" key="3">
    <source>
        <dbReference type="ARBA" id="ARBA00022833"/>
    </source>
</evidence>
<dbReference type="PROSITE" id="PS50016">
    <property type="entry name" value="ZF_PHD_2"/>
    <property type="match status" value="1"/>
</dbReference>
<evidence type="ECO:0000259" key="6">
    <source>
        <dbReference type="PROSITE" id="PS50016"/>
    </source>
</evidence>
<dbReference type="Gene3D" id="3.30.420.10">
    <property type="entry name" value="Ribonuclease H-like superfamily/Ribonuclease H"/>
    <property type="match status" value="2"/>
</dbReference>
<evidence type="ECO:0000259" key="7">
    <source>
        <dbReference type="PROSITE" id="PS50994"/>
    </source>
</evidence>
<feature type="compositionally biased region" description="Basic and acidic residues" evidence="5">
    <location>
        <begin position="276"/>
        <end position="292"/>
    </location>
</feature>
<evidence type="ECO:0000256" key="1">
    <source>
        <dbReference type="ARBA" id="ARBA00022723"/>
    </source>
</evidence>
<dbReference type="CDD" id="cd01644">
    <property type="entry name" value="RT_pepA17"/>
    <property type="match status" value="1"/>
</dbReference>
<evidence type="ECO:0000313" key="8">
    <source>
        <dbReference type="EnsemblMetazoa" id="AALFPA23_006659.P8701"/>
    </source>
</evidence>
<feature type="compositionally biased region" description="Basic and acidic residues" evidence="5">
    <location>
        <begin position="185"/>
        <end position="202"/>
    </location>
</feature>
<keyword evidence="2 4" id="KW-0863">Zinc-finger</keyword>
<dbReference type="InterPro" id="IPR001584">
    <property type="entry name" value="Integrase_cat-core"/>
</dbReference>
<dbReference type="SMART" id="SM00249">
    <property type="entry name" value="PHD"/>
    <property type="match status" value="1"/>
</dbReference>
<dbReference type="Gene3D" id="3.30.40.10">
    <property type="entry name" value="Zinc/RING finger domain, C3HC4 (zinc finger)"/>
    <property type="match status" value="1"/>
</dbReference>
<reference evidence="9" key="1">
    <citation type="journal article" date="2015" name="Proc. Natl. Acad. Sci. U.S.A.">
        <title>Genome sequence of the Asian Tiger mosquito, Aedes albopictus, reveals insights into its biology, genetics, and evolution.</title>
        <authorList>
            <person name="Chen X.G."/>
            <person name="Jiang X."/>
            <person name="Gu J."/>
            <person name="Xu M."/>
            <person name="Wu Y."/>
            <person name="Deng Y."/>
            <person name="Zhang C."/>
            <person name="Bonizzoni M."/>
            <person name="Dermauw W."/>
            <person name="Vontas J."/>
            <person name="Armbruster P."/>
            <person name="Huang X."/>
            <person name="Yang Y."/>
            <person name="Zhang H."/>
            <person name="He W."/>
            <person name="Peng H."/>
            <person name="Liu Y."/>
            <person name="Wu K."/>
            <person name="Chen J."/>
            <person name="Lirakis M."/>
            <person name="Topalis P."/>
            <person name="Van Leeuwen T."/>
            <person name="Hall A.B."/>
            <person name="Jiang X."/>
            <person name="Thorpe C."/>
            <person name="Mueller R.L."/>
            <person name="Sun C."/>
            <person name="Waterhouse R.M."/>
            <person name="Yan G."/>
            <person name="Tu Z.J."/>
            <person name="Fang X."/>
            <person name="James A.A."/>
        </authorList>
    </citation>
    <scope>NUCLEOTIDE SEQUENCE [LARGE SCALE GENOMIC DNA]</scope>
    <source>
        <strain evidence="9">Foshan</strain>
    </source>
</reference>
<feature type="region of interest" description="Disordered" evidence="5">
    <location>
        <begin position="64"/>
        <end position="97"/>
    </location>
</feature>
<dbReference type="InterPro" id="IPR005312">
    <property type="entry name" value="DUF1759"/>
</dbReference>
<evidence type="ECO:0000256" key="2">
    <source>
        <dbReference type="ARBA" id="ARBA00022771"/>
    </source>
</evidence>
<dbReference type="PANTHER" id="PTHR47331:SF1">
    <property type="entry name" value="GAG-LIKE PROTEIN"/>
    <property type="match status" value="1"/>
</dbReference>
<accession>A0ABM1Y824</accession>
<dbReference type="InterPro" id="IPR019787">
    <property type="entry name" value="Znf_PHD-finger"/>
</dbReference>
<feature type="compositionally biased region" description="Basic and acidic residues" evidence="5">
    <location>
        <begin position="77"/>
        <end position="87"/>
    </location>
</feature>
<dbReference type="InterPro" id="IPR041588">
    <property type="entry name" value="Integrase_H2C2"/>
</dbReference>
<dbReference type="SUPFAM" id="SSF56672">
    <property type="entry name" value="DNA/RNA polymerases"/>
    <property type="match status" value="1"/>
</dbReference>
<feature type="domain" description="PHD-type" evidence="6">
    <location>
        <begin position="13"/>
        <end position="64"/>
    </location>
</feature>
<reference evidence="8" key="2">
    <citation type="submission" date="2025-05" db="UniProtKB">
        <authorList>
            <consortium name="EnsemblMetazoa"/>
        </authorList>
    </citation>
    <scope>IDENTIFICATION</scope>
    <source>
        <strain evidence="8">Foshan</strain>
    </source>
</reference>
<proteinExistence type="predicted"/>
<feature type="compositionally biased region" description="Basic residues" evidence="5">
    <location>
        <begin position="65"/>
        <end position="76"/>
    </location>
</feature>
<dbReference type="Proteomes" id="UP000069940">
    <property type="component" value="Unassembled WGS sequence"/>
</dbReference>
<evidence type="ECO:0000256" key="5">
    <source>
        <dbReference type="SAM" id="MobiDB-lite"/>
    </source>
</evidence>
<dbReference type="Pfam" id="PF03564">
    <property type="entry name" value="DUF1759"/>
    <property type="match status" value="1"/>
</dbReference>
<dbReference type="Gene3D" id="1.10.340.70">
    <property type="match status" value="1"/>
</dbReference>
<dbReference type="InterPro" id="IPR040676">
    <property type="entry name" value="DUF5641"/>
</dbReference>
<dbReference type="Pfam" id="PF17921">
    <property type="entry name" value="Integrase_H2C2"/>
    <property type="match status" value="1"/>
</dbReference>
<dbReference type="Pfam" id="PF18701">
    <property type="entry name" value="DUF5641"/>
    <property type="match status" value="1"/>
</dbReference>
<name>A0ABM1Y824_AEDAL</name>
<dbReference type="PANTHER" id="PTHR47331">
    <property type="entry name" value="PHD-TYPE DOMAIN-CONTAINING PROTEIN"/>
    <property type="match status" value="1"/>
</dbReference>
<protein>
    <submittedName>
        <fullName evidence="8">Uncharacterized protein</fullName>
    </submittedName>
</protein>
<dbReference type="Pfam" id="PF00628">
    <property type="entry name" value="PHD"/>
    <property type="match status" value="1"/>
</dbReference>
<evidence type="ECO:0000256" key="4">
    <source>
        <dbReference type="PROSITE-ProRule" id="PRU00146"/>
    </source>
</evidence>
<dbReference type="RefSeq" id="XP_062709414.1">
    <property type="nucleotide sequence ID" value="XM_062853430.1"/>
</dbReference>
<dbReference type="InterPro" id="IPR001965">
    <property type="entry name" value="Znf_PHD"/>
</dbReference>
<keyword evidence="1" id="KW-0479">Metal-binding</keyword>
<dbReference type="SUPFAM" id="SSF53098">
    <property type="entry name" value="Ribonuclease H-like"/>
    <property type="match status" value="1"/>
</dbReference>
<dbReference type="InterPro" id="IPR008042">
    <property type="entry name" value="Retrotrans_Pao"/>
</dbReference>
<organism evidence="8 9">
    <name type="scientific">Aedes albopictus</name>
    <name type="common">Asian tiger mosquito</name>
    <name type="synonym">Stegomyia albopicta</name>
    <dbReference type="NCBI Taxonomy" id="7160"/>
    <lineage>
        <taxon>Eukaryota</taxon>
        <taxon>Metazoa</taxon>
        <taxon>Ecdysozoa</taxon>
        <taxon>Arthropoda</taxon>
        <taxon>Hexapoda</taxon>
        <taxon>Insecta</taxon>
        <taxon>Pterygota</taxon>
        <taxon>Neoptera</taxon>
        <taxon>Endopterygota</taxon>
        <taxon>Diptera</taxon>
        <taxon>Nematocera</taxon>
        <taxon>Culicoidea</taxon>
        <taxon>Culicidae</taxon>
        <taxon>Culicinae</taxon>
        <taxon>Aedini</taxon>
        <taxon>Aedes</taxon>
        <taxon>Stegomyia</taxon>
    </lineage>
</organism>
<sequence>MADPNAKDLDFTETPCAACDDVSTENERMIGCDGCQQWFHIRCVGISSDAELEKKWFCANDKCQQTKKKKKTNRAKKNGDDSDRSSIKSDAALTLEQKLKAMEEGQKRMEQELEAEMTLKRKEQEIRQSMERKRMMLEKQMRDEEEEREQLLQEEILRERKLQLERMRTRQQSFEASMKCLDNEMAKLKTSSEKKKVKRDADVGEGVSGVNRTPLRNPEVGRLTEQNLKRLKNVEVGAFEEGSETDDGDDETNSDDHSEEDSSESDEESNALTTRKRTELSGKGKHTTDNLSHHGLGQPRIGPTKVQLAARSGISKKLPIFSGKPEEWPLFYGTYQASNEACGYTDVENLVRLQECLKGPALEMVRGQLLLPKSVPKVIVKLRQLYGRPEQLLQSHLEKVRRLEPPKAGKLASFIPFGTAVEQLCEHLEAADLKQHLVNPLLIQDLVEKLPDNDKREWVRFKRGKKKVTLRTFTDFLSEIVSEACEANVSFEYKSTSEGRLGAGTSKSKGAMFNHSEIISQPNEPPTGGAERRKACRVCNRTDHRLRYCQDFRNLGYPDRMKVVEQWKLCQVCLNEHGTAQCKFKLRCNVGECRQAHNSLLHPTDSVIGTSAHIRTKSVMMFRMIPIRLHCGEKSITVLAFLDEGASVTLVERKLADRLGIVGIHEKLTIQWTSDIERVERDSTRTNVWASAVGTEEKMLLTAVHTVSKLMLPAQTLDARELSRQYSHLRGIPISSYSGRPEMLIGLNNLHSFAPLEAKVGSIMEPIAVKCQLGWTVYGPKQSSTAASGSGYLNVHQKITNEDLHDLLRNHYAVEESVVTVQLESAEDKRAREILERTTKRVGECFETGLLWKTDNPSFPDSYPMALRRLQQLERKLEKNPNLQKNVSKQIVEYQEKGYAHLATQDELAATDPKKVWYLPLNVVLNPNKPGKVRLVWDAAATVQGVSLNSQLLKGPDMLVPLVAVIIGFREHRVAVGGDLREMYHQIKIVDQDKQFQRFLFRDNPKETPRVYVMDVATFGSTSSPCSAQYVKNCNAEDYAEQFPDAAAAIVKRHYVDDYFDSVDTIEEAISRAEEVKFVHQKGGFEIRNWISNSTEVLHSLGENGTVSAVHFTEDKTTAEERVLGMIWNPQDDEFSFSTKHREQHLPYFNGEKRPTKRAVLSCVMGFFDPLGLLAPFTIHGRIIVQQLWRSGCEWDEIIDDECWEMWMRWIDLLPQVENIRIPRCYLGSYSSSEVQSVEAHIFTDASEHAYGCVAFLRVVVGGVIRCSLVMSRSKVAPLKKQSVPRLELMAAVLGARMSRTLVDTHSLKINRCVLWTDSRTVWSWIRSDQHQYKQFVAFRIGEILELTRATDWRWVPTKQNPADMLTKWQRGALNSDGEWFKGALFLYESEDQWPVIDIPVEQTNEEARGFVSFHGVIDVHRCSRWTKLLRVTAYVVRFIDNCKHKVAAQQLVTVRASKNQQRVIAAPTVQRPLEKEEFRKAEVILWRQAQHESFPDEMSILSKNINKKSGDVFELVKKTSCIYKLSPMLDDNGILRMGGRMEMSGEMPFDKKFPIILPRKHATTEKVIQFYHEKFGHANRETVTNELRQRFWIPNVRAAIRKVVSECSWCKVHRCRPQAPLMAPLPVSRTTAYLRPFHSVGIDYLGPIEVTVGRRKEKRWVAVFTCLAMRAIHLEIVASLSTQSCLMAIRRFSCRRGVPSEIFSDNATCFRGANNEMQKISRECADKVVSAATAWNFNPPATPHMGGIWERMVRSVKEAMKALDDGLTMSDEVLMTTIAEAEDMINARPLTYMPQEISCEEAITPNHFLRGFVTNSDMLVDETVNTASCLRDAYKRSQQLANQMWQRWLKEYLPSINRRTKWFEDKKPLQVNDLVFLVDGKNRKNWIRGIVEEVLPGPDGRVRQVIVRTAQGVYRRAVANLAVLEI</sequence>
<dbReference type="SUPFAM" id="SSF57903">
    <property type="entry name" value="FYVE/PHD zinc finger"/>
    <property type="match status" value="1"/>
</dbReference>
<dbReference type="InterPro" id="IPR043502">
    <property type="entry name" value="DNA/RNA_pol_sf"/>
</dbReference>
<keyword evidence="9" id="KW-1185">Reference proteome</keyword>
<dbReference type="InterPro" id="IPR012337">
    <property type="entry name" value="RNaseH-like_sf"/>
</dbReference>
<dbReference type="InterPro" id="IPR011011">
    <property type="entry name" value="Znf_FYVE_PHD"/>
</dbReference>
<dbReference type="InterPro" id="IPR036397">
    <property type="entry name" value="RNaseH_sf"/>
</dbReference>
<feature type="domain" description="Integrase catalytic" evidence="7">
    <location>
        <begin position="1633"/>
        <end position="1814"/>
    </location>
</feature>
<dbReference type="Pfam" id="PF05380">
    <property type="entry name" value="Peptidase_A17"/>
    <property type="match status" value="1"/>
</dbReference>
<dbReference type="EnsemblMetazoa" id="AALFPA23_006659.R8701">
    <property type="protein sequence ID" value="AALFPA23_006659.P8701"/>
    <property type="gene ID" value="AALFPA23_006659"/>
</dbReference>
<evidence type="ECO:0000313" key="9">
    <source>
        <dbReference type="Proteomes" id="UP000069940"/>
    </source>
</evidence>
<keyword evidence="3" id="KW-0862">Zinc</keyword>
<dbReference type="InterPro" id="IPR013083">
    <property type="entry name" value="Znf_RING/FYVE/PHD"/>
</dbReference>
<dbReference type="GeneID" id="109428691"/>
<dbReference type="PROSITE" id="PS50994">
    <property type="entry name" value="INTEGRASE"/>
    <property type="match status" value="1"/>
</dbReference>